<reference evidence="12" key="2">
    <citation type="submission" date="2025-08" db="UniProtKB">
        <authorList>
            <consortium name="RefSeq"/>
        </authorList>
    </citation>
    <scope>IDENTIFICATION</scope>
    <source>
        <strain evidence="12">14028-0561.14</strain>
        <tissue evidence="12">Whole fly</tissue>
    </source>
</reference>
<dbReference type="GO" id="GO:0046512">
    <property type="term" value="P:sphingosine biosynthetic process"/>
    <property type="evidence" value="ECO:0007669"/>
    <property type="project" value="TreeGrafter"/>
</dbReference>
<comment type="catalytic activity">
    <reaction evidence="7">
        <text>L-serine + hexadecanoyl-CoA + H(+) = 3-oxosphinganine + CO2 + CoA</text>
        <dbReference type="Rhea" id="RHEA:14761"/>
        <dbReference type="ChEBI" id="CHEBI:15378"/>
        <dbReference type="ChEBI" id="CHEBI:16526"/>
        <dbReference type="ChEBI" id="CHEBI:33384"/>
        <dbReference type="ChEBI" id="CHEBI:57287"/>
        <dbReference type="ChEBI" id="CHEBI:57379"/>
        <dbReference type="ChEBI" id="CHEBI:58299"/>
        <dbReference type="EC" id="2.3.1.50"/>
    </reaction>
</comment>
<dbReference type="Gene3D" id="3.90.1150.10">
    <property type="entry name" value="Aspartate Aminotransferase, domain 1"/>
    <property type="match status" value="1"/>
</dbReference>
<dbReference type="GO" id="GO:0004758">
    <property type="term" value="F:serine C-palmitoyltransferase activity"/>
    <property type="evidence" value="ECO:0007669"/>
    <property type="project" value="UniProtKB-EC"/>
</dbReference>
<evidence type="ECO:0000256" key="3">
    <source>
        <dbReference type="ARBA" id="ARBA00013220"/>
    </source>
</evidence>
<comment type="cofactor">
    <cofactor evidence="1 8">
        <name>pyridoxal 5'-phosphate</name>
        <dbReference type="ChEBI" id="CHEBI:597326"/>
    </cofactor>
</comment>
<evidence type="ECO:0000256" key="1">
    <source>
        <dbReference type="ARBA" id="ARBA00001933"/>
    </source>
</evidence>
<keyword evidence="11" id="KW-1185">Reference proteome</keyword>
<dbReference type="PANTHER" id="PTHR13693:SF3">
    <property type="entry name" value="LD36009P"/>
    <property type="match status" value="1"/>
</dbReference>
<dbReference type="SUPFAM" id="SSF53383">
    <property type="entry name" value="PLP-dependent transferases"/>
    <property type="match status" value="1"/>
</dbReference>
<evidence type="ECO:0000256" key="4">
    <source>
        <dbReference type="ARBA" id="ARBA00022679"/>
    </source>
</evidence>
<dbReference type="RefSeq" id="XP_017038634.1">
    <property type="nucleotide sequence ID" value="XM_017183145.3"/>
</dbReference>
<protein>
    <recommendedName>
        <fullName evidence="3">serine C-palmitoyltransferase</fullName>
        <ecNumber evidence="3">2.3.1.50</ecNumber>
    </recommendedName>
</protein>
<dbReference type="GO" id="GO:0016020">
    <property type="term" value="C:membrane"/>
    <property type="evidence" value="ECO:0007669"/>
    <property type="project" value="GOC"/>
</dbReference>
<dbReference type="InterPro" id="IPR015424">
    <property type="entry name" value="PyrdxlP-dep_Trfase"/>
</dbReference>
<evidence type="ECO:0000256" key="6">
    <source>
        <dbReference type="ARBA" id="ARBA00023315"/>
    </source>
</evidence>
<dbReference type="Proteomes" id="UP001652661">
    <property type="component" value="Chromosome 2L"/>
</dbReference>
<name>A0A6P4JVD4_DROKI</name>
<evidence type="ECO:0000313" key="12">
    <source>
        <dbReference type="RefSeq" id="XP_017038634.1"/>
    </source>
</evidence>
<dbReference type="GO" id="GO:0030170">
    <property type="term" value="F:pyridoxal phosphate binding"/>
    <property type="evidence" value="ECO:0007669"/>
    <property type="project" value="InterPro"/>
</dbReference>
<dbReference type="AlphaFoldDB" id="A0A6P4JVD4"/>
<keyword evidence="5 8" id="KW-0663">Pyridoxal phosphate</keyword>
<evidence type="ECO:0000256" key="5">
    <source>
        <dbReference type="ARBA" id="ARBA00022898"/>
    </source>
</evidence>
<dbReference type="InterPro" id="IPR015421">
    <property type="entry name" value="PyrdxlP-dep_Trfase_major"/>
</dbReference>
<evidence type="ECO:0000313" key="11">
    <source>
        <dbReference type="Proteomes" id="UP001652661"/>
    </source>
</evidence>
<gene>
    <name evidence="12" type="primary">lace</name>
</gene>
<dbReference type="PANTHER" id="PTHR13693">
    <property type="entry name" value="CLASS II AMINOTRANSFERASE/8-AMINO-7-OXONONANOATE SYNTHASE"/>
    <property type="match status" value="1"/>
</dbReference>
<dbReference type="CDD" id="cd06454">
    <property type="entry name" value="KBL_like"/>
    <property type="match status" value="1"/>
</dbReference>
<dbReference type="InterPro" id="IPR050087">
    <property type="entry name" value="AON_synthase_class-II"/>
</dbReference>
<reference evidence="11" key="1">
    <citation type="submission" date="2025-05" db="UniProtKB">
        <authorList>
            <consortium name="RefSeq"/>
        </authorList>
    </citation>
    <scope>NUCLEOTIDE SEQUENCE [LARGE SCALE GENOMIC DNA]</scope>
    <source>
        <strain evidence="11">14028-0561.14</strain>
    </source>
</reference>
<keyword evidence="6" id="KW-0012">Acyltransferase</keyword>
<dbReference type="PROSITE" id="PS00599">
    <property type="entry name" value="AA_TRANSFER_CLASS_2"/>
    <property type="match status" value="1"/>
</dbReference>
<organism evidence="11 12">
    <name type="scientific">Drosophila kikkawai</name>
    <name type="common">Fruit fly</name>
    <dbReference type="NCBI Taxonomy" id="30033"/>
    <lineage>
        <taxon>Eukaryota</taxon>
        <taxon>Metazoa</taxon>
        <taxon>Ecdysozoa</taxon>
        <taxon>Arthropoda</taxon>
        <taxon>Hexapoda</taxon>
        <taxon>Insecta</taxon>
        <taxon>Pterygota</taxon>
        <taxon>Neoptera</taxon>
        <taxon>Endopterygota</taxon>
        <taxon>Diptera</taxon>
        <taxon>Brachycera</taxon>
        <taxon>Muscomorpha</taxon>
        <taxon>Ephydroidea</taxon>
        <taxon>Drosophilidae</taxon>
        <taxon>Drosophila</taxon>
        <taxon>Sophophora</taxon>
    </lineage>
</organism>
<feature type="domain" description="Aminotransferase class I/classII large" evidence="10">
    <location>
        <begin position="232"/>
        <end position="592"/>
    </location>
</feature>
<proteinExistence type="inferred from homology"/>
<dbReference type="OrthoDB" id="65434at2759"/>
<dbReference type="Gene3D" id="3.40.640.10">
    <property type="entry name" value="Type I PLP-dependent aspartate aminotransferase-like (Major domain)"/>
    <property type="match status" value="1"/>
</dbReference>
<dbReference type="InterPro" id="IPR001917">
    <property type="entry name" value="Aminotrans_II_pyridoxalP_BS"/>
</dbReference>
<feature type="region of interest" description="Disordered" evidence="9">
    <location>
        <begin position="21"/>
        <end position="60"/>
    </location>
</feature>
<evidence type="ECO:0000256" key="2">
    <source>
        <dbReference type="ARBA" id="ARBA00008392"/>
    </source>
</evidence>
<dbReference type="InterPro" id="IPR015422">
    <property type="entry name" value="PyrdxlP-dep_Trfase_small"/>
</dbReference>
<evidence type="ECO:0000256" key="9">
    <source>
        <dbReference type="SAM" id="MobiDB-lite"/>
    </source>
</evidence>
<dbReference type="GO" id="GO:0046513">
    <property type="term" value="P:ceramide biosynthetic process"/>
    <property type="evidence" value="ECO:0007669"/>
    <property type="project" value="TreeGrafter"/>
</dbReference>
<keyword evidence="4" id="KW-0808">Transferase</keyword>
<accession>A0A6P4JVD4</accession>
<dbReference type="EC" id="2.3.1.50" evidence="3"/>
<evidence type="ECO:0000259" key="10">
    <source>
        <dbReference type="Pfam" id="PF00155"/>
    </source>
</evidence>
<dbReference type="Pfam" id="PF00155">
    <property type="entry name" value="Aminotran_1_2"/>
    <property type="match status" value="1"/>
</dbReference>
<dbReference type="GO" id="GO:0017059">
    <property type="term" value="C:serine palmitoyltransferase complex"/>
    <property type="evidence" value="ECO:0007669"/>
    <property type="project" value="TreeGrafter"/>
</dbReference>
<evidence type="ECO:0000256" key="7">
    <source>
        <dbReference type="ARBA" id="ARBA00048528"/>
    </source>
</evidence>
<sequence length="615" mass="67994">MGNFDGDSGTVFEQSYATTNGANGKLPNGNGAAIGSPSNGGLNLNHAEEPRGEAEPFLSQRKFSAPAYTEIRTRRCNANAAAEAKNRSPNYHPEKRSIANGHAKVLRDHEETQPNKVEGILSPEVEHSQKTSFEEVPLHTACLTYLGFYLLMILGYINQLLFVPKVATEKGREGYVTLYDAFESFYSRYVYRRIKDCWNRPICSVPGDELTLKDRVSDDYGWSFKFTGTETRCLNLGSYNYLGFAAATGPCADESEEKARNFGLAYCSSRCELGNNEQLQELESLTARYLGVEDAIVFGMGFATNALNLPSLLGPNCLVISDEKNHASIILGLRLSGATTKVFKHNNMRDLERVLRQGVCYGNPKNGGKPYKKVMILVEGIFSMEGSIVRLPEIIALKKKYKAYLYLDEAHSIGAMGSHGKGVTDYFNVDPKDVDILMGTFTKSFGSAGGYLAGTKKLIDFLRTNSHAHCYASSISPPIAQQIMTSMKTIMGEDGTEIGRRKIMQLARNTRYFRRRLAQLGVITYGHEDSPVVPMLVYLFSKIGAVVRTLTTRHIAVVGAGFPATPIMEGRIRFCLSAAHTKEQLDYALEAIDEIADDLGLKYSNKPRDPNPIIY</sequence>
<evidence type="ECO:0000256" key="8">
    <source>
        <dbReference type="RuleBase" id="RU003693"/>
    </source>
</evidence>
<comment type="similarity">
    <text evidence="2 8">Belongs to the class-II pyridoxal-phosphate-dependent aminotransferase family.</text>
</comment>
<dbReference type="InterPro" id="IPR004839">
    <property type="entry name" value="Aminotransferase_I/II_large"/>
</dbReference>